<dbReference type="EMBL" id="BARU01004957">
    <property type="protein sequence ID" value="GAH25225.1"/>
    <property type="molecule type" value="Genomic_DNA"/>
</dbReference>
<proteinExistence type="predicted"/>
<dbReference type="InterPro" id="IPR013211">
    <property type="entry name" value="LVIVD"/>
</dbReference>
<sequence length="111" mass="12108">MSAGSASYLIYRHHPGLSAVDVSGNYAYVANLSDNNQLQIINISQMDSPMLVSSYDFEGAEYGISVFFLDNKVYVGTEKSKEGEEFHIVDVSDPDVPILLGELEIGDDVNA</sequence>
<protein>
    <recommendedName>
        <fullName evidence="2">LVIVD repeat protein</fullName>
    </recommendedName>
</protein>
<accession>X1EY18</accession>
<evidence type="ECO:0008006" key="2">
    <source>
        <dbReference type="Google" id="ProtNLM"/>
    </source>
</evidence>
<dbReference type="Pfam" id="PF08309">
    <property type="entry name" value="LVIVD"/>
    <property type="match status" value="2"/>
</dbReference>
<comment type="caution">
    <text evidence="1">The sequence shown here is derived from an EMBL/GenBank/DDBJ whole genome shotgun (WGS) entry which is preliminary data.</text>
</comment>
<dbReference type="AlphaFoldDB" id="X1EY18"/>
<name>X1EY18_9ZZZZ</name>
<organism evidence="1">
    <name type="scientific">marine sediment metagenome</name>
    <dbReference type="NCBI Taxonomy" id="412755"/>
    <lineage>
        <taxon>unclassified sequences</taxon>
        <taxon>metagenomes</taxon>
        <taxon>ecological metagenomes</taxon>
    </lineage>
</organism>
<gene>
    <name evidence="1" type="ORF">S03H2_09633</name>
</gene>
<reference evidence="1" key="1">
    <citation type="journal article" date="2014" name="Front. Microbiol.">
        <title>High frequency of phylogenetically diverse reductive dehalogenase-homologous genes in deep subseafloor sedimentary metagenomes.</title>
        <authorList>
            <person name="Kawai M."/>
            <person name="Futagami T."/>
            <person name="Toyoda A."/>
            <person name="Takaki Y."/>
            <person name="Nishi S."/>
            <person name="Hori S."/>
            <person name="Arai W."/>
            <person name="Tsubouchi T."/>
            <person name="Morono Y."/>
            <person name="Uchiyama I."/>
            <person name="Ito T."/>
            <person name="Fujiyama A."/>
            <person name="Inagaki F."/>
            <person name="Takami H."/>
        </authorList>
    </citation>
    <scope>NUCLEOTIDE SEQUENCE</scope>
    <source>
        <strain evidence="1">Expedition CK06-06</strain>
    </source>
</reference>
<feature type="non-terminal residue" evidence="1">
    <location>
        <position position="111"/>
    </location>
</feature>
<evidence type="ECO:0000313" key="1">
    <source>
        <dbReference type="EMBL" id="GAH25225.1"/>
    </source>
</evidence>